<accession>U5DSR2</accession>
<dbReference type="OrthoDB" id="7510992at2"/>
<dbReference type="EMBL" id="ASSJ01000008">
    <property type="protein sequence ID" value="ERN42730.1"/>
    <property type="molecule type" value="Genomic_DNA"/>
</dbReference>
<dbReference type="InterPro" id="IPR000871">
    <property type="entry name" value="Beta-lactam_class-A"/>
</dbReference>
<reference evidence="2 3" key="1">
    <citation type="submission" date="2013-05" db="EMBL/GenBank/DDBJ databases">
        <title>Draft genome sequence of Rubidibacter lacunae KORDI 51-2.</title>
        <authorList>
            <person name="Choi D.H."/>
            <person name="Noh J.H."/>
            <person name="Kwon K.-K."/>
            <person name="Lee J.-H."/>
            <person name="Ryu J.-Y."/>
        </authorList>
    </citation>
    <scope>NUCLEOTIDE SEQUENCE [LARGE SCALE GENOMIC DNA]</scope>
    <source>
        <strain evidence="2 3">KORDI 51-2</strain>
    </source>
</reference>
<dbReference type="RefSeq" id="WP_022604516.1">
    <property type="nucleotide sequence ID" value="NZ_ASSJ01000008.1"/>
</dbReference>
<protein>
    <recommendedName>
        <fullName evidence="1">Beta-lactamase class A catalytic domain-containing protein</fullName>
    </recommendedName>
</protein>
<dbReference type="STRING" id="582515.KR51_00005770"/>
<dbReference type="SUPFAM" id="SSF56601">
    <property type="entry name" value="beta-lactamase/transpeptidase-like"/>
    <property type="match status" value="1"/>
</dbReference>
<dbReference type="GO" id="GO:0046677">
    <property type="term" value="P:response to antibiotic"/>
    <property type="evidence" value="ECO:0007669"/>
    <property type="project" value="InterPro"/>
</dbReference>
<keyword evidence="3" id="KW-1185">Reference proteome</keyword>
<dbReference type="PATRIC" id="fig|582515.4.peg.655"/>
<dbReference type="PANTHER" id="PTHR35333:SF3">
    <property type="entry name" value="BETA-LACTAMASE-TYPE TRANSPEPTIDASE FOLD CONTAINING PROTEIN"/>
    <property type="match status" value="1"/>
</dbReference>
<dbReference type="eggNOG" id="COG2367">
    <property type="taxonomic scope" value="Bacteria"/>
</dbReference>
<dbReference type="GO" id="GO:0030655">
    <property type="term" value="P:beta-lactam antibiotic catabolic process"/>
    <property type="evidence" value="ECO:0007669"/>
    <property type="project" value="InterPro"/>
</dbReference>
<dbReference type="InterPro" id="IPR012338">
    <property type="entry name" value="Beta-lactam/transpept-like"/>
</dbReference>
<feature type="domain" description="Beta-lactamase class A catalytic" evidence="1">
    <location>
        <begin position="148"/>
        <end position="285"/>
    </location>
</feature>
<gene>
    <name evidence="2" type="ORF">KR51_00005770</name>
</gene>
<dbReference type="Pfam" id="PF13354">
    <property type="entry name" value="Beta-lactamase2"/>
    <property type="match status" value="1"/>
</dbReference>
<dbReference type="InParanoid" id="U5DSR2"/>
<evidence type="ECO:0000313" key="2">
    <source>
        <dbReference type="EMBL" id="ERN42730.1"/>
    </source>
</evidence>
<dbReference type="Proteomes" id="UP000016960">
    <property type="component" value="Unassembled WGS sequence"/>
</dbReference>
<evidence type="ECO:0000259" key="1">
    <source>
        <dbReference type="Pfam" id="PF13354"/>
    </source>
</evidence>
<dbReference type="Gene3D" id="3.40.710.10">
    <property type="entry name" value="DD-peptidase/beta-lactamase superfamily"/>
    <property type="match status" value="1"/>
</dbReference>
<organism evidence="2 3">
    <name type="scientific">Rubidibacter lacunae KORDI 51-2</name>
    <dbReference type="NCBI Taxonomy" id="582515"/>
    <lineage>
        <taxon>Bacteria</taxon>
        <taxon>Bacillati</taxon>
        <taxon>Cyanobacteriota</taxon>
        <taxon>Cyanophyceae</taxon>
        <taxon>Oscillatoriophycideae</taxon>
        <taxon>Chroococcales</taxon>
        <taxon>Aphanothecaceae</taxon>
        <taxon>Rubidibacter</taxon>
    </lineage>
</organism>
<sequence>MSFYHSDALLDQLGADVLAAVWKEFPSLSKTHLALTWLVYDPPVVVNTGGALSAEEFWKHSMRGFCYRGVEPFYPASIVKLFYLVAAHEWLEQEMIPLSGELERALHDSIVFSYDDAAGLVVDALTGTTSGLELPPGPLETWAAQRNIVNRYYQSLGWEELKDINVNQKTWCDGPYGRERQFAGDLLENRNQLTTDAVARLLHAIAGGVAVSSARSQVMMQLLQRDLTRPEQYENHGENQIAGFLSESLPPTARVWSKGGWTRQVRHDAAYIELPDCRPYLLVVFARENKRSRQLIPFISQQVAVAMAGLDS</sequence>
<evidence type="ECO:0000313" key="3">
    <source>
        <dbReference type="Proteomes" id="UP000016960"/>
    </source>
</evidence>
<comment type="caution">
    <text evidence="2">The sequence shown here is derived from an EMBL/GenBank/DDBJ whole genome shotgun (WGS) entry which is preliminary data.</text>
</comment>
<dbReference type="PANTHER" id="PTHR35333">
    <property type="entry name" value="BETA-LACTAMASE"/>
    <property type="match status" value="1"/>
</dbReference>
<dbReference type="InterPro" id="IPR045155">
    <property type="entry name" value="Beta-lactam_cat"/>
</dbReference>
<proteinExistence type="predicted"/>
<dbReference type="GO" id="GO:0008800">
    <property type="term" value="F:beta-lactamase activity"/>
    <property type="evidence" value="ECO:0007669"/>
    <property type="project" value="InterPro"/>
</dbReference>
<name>U5DSR2_9CHRO</name>
<dbReference type="AlphaFoldDB" id="U5DSR2"/>